<protein>
    <submittedName>
        <fullName evidence="6">Type III polyketide synthase</fullName>
    </submittedName>
</protein>
<evidence type="ECO:0000256" key="2">
    <source>
        <dbReference type="ARBA" id="ARBA00022679"/>
    </source>
</evidence>
<dbReference type="PIRSF" id="PIRSF000451">
    <property type="entry name" value="PKS_III"/>
    <property type="match status" value="1"/>
</dbReference>
<name>A0ABW8HF86_9ACTN</name>
<gene>
    <name evidence="6" type="ORF">ACIQFM_24530</name>
</gene>
<dbReference type="InterPro" id="IPR016039">
    <property type="entry name" value="Thiolase-like"/>
</dbReference>
<dbReference type="PANTHER" id="PTHR11877:SF99">
    <property type="entry name" value="1,3,6,8-TETRAHYDROXYNAPHTHALENE SYNTHASE"/>
    <property type="match status" value="1"/>
</dbReference>
<keyword evidence="7" id="KW-1185">Reference proteome</keyword>
<dbReference type="SUPFAM" id="SSF53901">
    <property type="entry name" value="Thiolase-like"/>
    <property type="match status" value="2"/>
</dbReference>
<dbReference type="Proteomes" id="UP001617907">
    <property type="component" value="Unassembled WGS sequence"/>
</dbReference>
<dbReference type="Gene3D" id="3.40.47.10">
    <property type="match status" value="2"/>
</dbReference>
<accession>A0ABW8HF86</accession>
<dbReference type="InterPro" id="IPR012328">
    <property type="entry name" value="Chalcone/stilbene_synt_C"/>
</dbReference>
<dbReference type="Pfam" id="PF00195">
    <property type="entry name" value="Chal_sti_synt_N"/>
    <property type="match status" value="1"/>
</dbReference>
<comment type="caution">
    <text evidence="6">The sequence shown here is derived from an EMBL/GenBank/DDBJ whole genome shotgun (WGS) entry which is preliminary data.</text>
</comment>
<feature type="domain" description="Chalcone/stilbene synthase C-terminal" evidence="5">
    <location>
        <begin position="253"/>
        <end position="389"/>
    </location>
</feature>
<organism evidence="6 7">
    <name type="scientific">Streptomyces ardesiacus</name>
    <dbReference type="NCBI Taxonomy" id="285564"/>
    <lineage>
        <taxon>Bacteria</taxon>
        <taxon>Bacillati</taxon>
        <taxon>Actinomycetota</taxon>
        <taxon>Actinomycetes</taxon>
        <taxon>Kitasatosporales</taxon>
        <taxon>Streptomycetaceae</taxon>
        <taxon>Streptomyces</taxon>
    </lineage>
</organism>
<dbReference type="RefSeq" id="WP_350891729.1">
    <property type="nucleotide sequence ID" value="NZ_JBEOTR010000022.1"/>
</dbReference>
<sequence>MDDMRVPVIVEHAPAPFAPPSAARRPTPPSAAGPRIAAVRCALPPHRYAQDELTGPIGDLCLPSGADRALLHRVHASAGVRTRHLALPIERYARLGDFGRSNDAWIEAGLDLGEEALSGALREAGLTPADVDLLVFASITGVATPSLDARLAGRMGLRPDVKRLPLFGLGCVAGAAGLARVHDHLRGHPDDTAVLLTVELCSLTLQRGDGSRANLVAGALFGDGAAALVARGGDGSGGSGTVEPATGPRVVATRSHLYPGTEQLLGWEIGATGFRVVIDAGVPDIVRGHFGRHLRAFLAEHELTVDDIGTWICHPGGPRILSAVSESLGLSDDALDSSRRSLAAVGNMSSVSVLHILEGVRARREPEPGTWGLLLAMGPGFCSELVLLRW</sequence>
<evidence type="ECO:0000256" key="3">
    <source>
        <dbReference type="ARBA" id="ARBA00023315"/>
    </source>
</evidence>
<dbReference type="EMBL" id="JBIVPC010000013">
    <property type="protein sequence ID" value="MFJ6039414.1"/>
    <property type="molecule type" value="Genomic_DNA"/>
</dbReference>
<dbReference type="InterPro" id="IPR011141">
    <property type="entry name" value="Polyketide_synthase_type-III"/>
</dbReference>
<dbReference type="Pfam" id="PF02797">
    <property type="entry name" value="Chal_sti_synt_C"/>
    <property type="match status" value="1"/>
</dbReference>
<evidence type="ECO:0000256" key="1">
    <source>
        <dbReference type="ARBA" id="ARBA00005531"/>
    </source>
</evidence>
<evidence type="ECO:0000313" key="6">
    <source>
        <dbReference type="EMBL" id="MFJ6039414.1"/>
    </source>
</evidence>
<reference evidence="6 7" key="1">
    <citation type="submission" date="2024-10" db="EMBL/GenBank/DDBJ databases">
        <title>The Natural Products Discovery Center: Release of the First 8490 Sequenced Strains for Exploring Actinobacteria Biosynthetic Diversity.</title>
        <authorList>
            <person name="Kalkreuter E."/>
            <person name="Kautsar S.A."/>
            <person name="Yang D."/>
            <person name="Bader C.D."/>
            <person name="Teijaro C.N."/>
            <person name="Fluegel L."/>
            <person name="Davis C.M."/>
            <person name="Simpson J.R."/>
            <person name="Lauterbach L."/>
            <person name="Steele A.D."/>
            <person name="Gui C."/>
            <person name="Meng S."/>
            <person name="Li G."/>
            <person name="Viehrig K."/>
            <person name="Ye F."/>
            <person name="Su P."/>
            <person name="Kiefer A.F."/>
            <person name="Nichols A."/>
            <person name="Cepeda A.J."/>
            <person name="Yan W."/>
            <person name="Fan B."/>
            <person name="Jiang Y."/>
            <person name="Adhikari A."/>
            <person name="Zheng C.-J."/>
            <person name="Schuster L."/>
            <person name="Cowan T.M."/>
            <person name="Smanski M.J."/>
            <person name="Chevrette M.G."/>
            <person name="De Carvalho L.P.S."/>
            <person name="Shen B."/>
        </authorList>
    </citation>
    <scope>NUCLEOTIDE SEQUENCE [LARGE SCALE GENOMIC DNA]</scope>
    <source>
        <strain evidence="6 7">NPDC093086</strain>
    </source>
</reference>
<proteinExistence type="inferred from homology"/>
<evidence type="ECO:0000259" key="5">
    <source>
        <dbReference type="Pfam" id="PF02797"/>
    </source>
</evidence>
<dbReference type="PANTHER" id="PTHR11877">
    <property type="entry name" value="HYDROXYMETHYLGLUTARYL-COA SYNTHASE"/>
    <property type="match status" value="1"/>
</dbReference>
<dbReference type="CDD" id="cd00831">
    <property type="entry name" value="CHS_like"/>
    <property type="match status" value="1"/>
</dbReference>
<evidence type="ECO:0000313" key="7">
    <source>
        <dbReference type="Proteomes" id="UP001617907"/>
    </source>
</evidence>
<comment type="similarity">
    <text evidence="1">Belongs to the thiolase-like superfamily. Chalcone/stilbene synthases family.</text>
</comment>
<keyword evidence="2" id="KW-0808">Transferase</keyword>
<feature type="domain" description="Chalcone/stilbene synthase N-terminal" evidence="4">
    <location>
        <begin position="105"/>
        <end position="229"/>
    </location>
</feature>
<keyword evidence="3" id="KW-0012">Acyltransferase</keyword>
<evidence type="ECO:0000259" key="4">
    <source>
        <dbReference type="Pfam" id="PF00195"/>
    </source>
</evidence>
<dbReference type="InterPro" id="IPR001099">
    <property type="entry name" value="Chalcone/stilbene_synt_N"/>
</dbReference>